<feature type="domain" description="Autotransporter" evidence="2">
    <location>
        <begin position="2038"/>
        <end position="2319"/>
    </location>
</feature>
<proteinExistence type="predicted"/>
<dbReference type="SUPFAM" id="SSF103515">
    <property type="entry name" value="Autotransporter"/>
    <property type="match status" value="1"/>
</dbReference>
<protein>
    <recommendedName>
        <fullName evidence="2">Autotransporter domain-containing protein</fullName>
    </recommendedName>
</protein>
<dbReference type="SMART" id="SM00869">
    <property type="entry name" value="Autotransporter"/>
    <property type="match status" value="1"/>
</dbReference>
<dbReference type="SUPFAM" id="SSF51126">
    <property type="entry name" value="Pectin lyase-like"/>
    <property type="match status" value="2"/>
</dbReference>
<accession>A0A2U8E261</accession>
<gene>
    <name evidence="3" type="ORF">CKA38_04485</name>
</gene>
<dbReference type="NCBIfam" id="TIGR01414">
    <property type="entry name" value="autotrans_barl"/>
    <property type="match status" value="1"/>
</dbReference>
<dbReference type="InterPro" id="IPR003991">
    <property type="entry name" value="Pertactin_virulence_factor"/>
</dbReference>
<dbReference type="NCBIfam" id="TIGR02601">
    <property type="entry name" value="autotrns_rpt"/>
    <property type="match status" value="1"/>
</dbReference>
<dbReference type="KEGG" id="elut:CKA38_04485"/>
<dbReference type="SMART" id="SM00710">
    <property type="entry name" value="PbH1"/>
    <property type="match status" value="9"/>
</dbReference>
<dbReference type="Gene3D" id="2.40.128.130">
    <property type="entry name" value="Autotransporter beta-domain"/>
    <property type="match status" value="1"/>
</dbReference>
<dbReference type="InterPro" id="IPR006315">
    <property type="entry name" value="OM_autotransptr_brl_dom"/>
</dbReference>
<name>A0A2U8E261_9BACT</name>
<dbReference type="GO" id="GO:0019867">
    <property type="term" value="C:outer membrane"/>
    <property type="evidence" value="ECO:0007669"/>
    <property type="project" value="InterPro"/>
</dbReference>
<dbReference type="InterPro" id="IPR011050">
    <property type="entry name" value="Pectin_lyase_fold/virulence"/>
</dbReference>
<keyword evidence="1" id="KW-0732">Signal</keyword>
<dbReference type="InterPro" id="IPR005546">
    <property type="entry name" value="Autotransporte_beta"/>
</dbReference>
<dbReference type="InterPro" id="IPR013425">
    <property type="entry name" value="Autotrns_rpt"/>
</dbReference>
<evidence type="ECO:0000256" key="1">
    <source>
        <dbReference type="ARBA" id="ARBA00022729"/>
    </source>
</evidence>
<evidence type="ECO:0000313" key="4">
    <source>
        <dbReference type="Proteomes" id="UP000244896"/>
    </source>
</evidence>
<dbReference type="InterPro" id="IPR012332">
    <property type="entry name" value="Autotransporter_pectin_lyase_C"/>
</dbReference>
<sequence>MQNQTYGIAWRSICVRKRNIFFVIPLLAVLTLSVSAQPVSIPNGTSYGSYSIDSGGDYTLSGTRIATDQGSAGIWFNGPAANLTIETDAYVRGGNAGVSMTGGSTLINMGTISGTRNYISNNEGAVVGRGAVTITNKSTGVISSTNRGIAVDGGTAIITNDEGGLIQGGYRGIQLNAGGEITNSGSIIAKSNHGIETNYVSVLVTNSTSGLIQGNADGLHMGAGGTVANSGTINGGSRGLYSGSIAKVTNETGARIEGRTSGVVLDKGGEMENRGTISGTTDYAVRINSGEGRVTNYEGATINGGVYAGGTTAVVNNGNIAGNRGVYLSSNSTLSGTGAIDVSGIALTAENGISHTNGADNLLRGGAMGVSFLGGGTLTNSGTVIGTNGTGFQAQGSVLVTNTNNAIIQGGQRGATLNAGGTVANSGTIIGTSDHGIYAGGGATITNDENSLIQGGAAGIVLVSGGTISNEGTIQGSANYGVSVGAGSAKVTNHASGTIIGGINAAGAVEVINDGAIIGNRGVYLSAASSLSGTGSIDVSGTALTIASTGVHTNAAGLRIKGGDTGVHFEGSGSLGNAGVIEGTAGTGVSAIGLVSITNESAASITGGARGVSLNQGGTVANSGTIIGTNDHGIYAGGAATITNDSDSLIKGGGNGVELAAGGTVTNSGSLIGANLAIHGGGNGGATIITNTDDGLIQGDFRGIQLDRGGEITNSGSIVGKGNHGIEINYVSVLVTNSASGLIQGAADGLNMGAGGTVANSGTIISANALGVYANAAALITNDEHGLIQGGYRGVQLNAGGEITNSGSIVGQSNHGIETNYVAVLVTNSTGGVIQGNADGLHMGAGGTVANSGTIIGANLGFYSGATVILGNNENGLIQGGDYGIYVDSGAADDSGTVSNAGVIKGDSGIGIQSNDGTIFISNTTTGFIQGHDFGVFIKGGTVTNSGTIEGVGYSGIQSSIADTHIINEETGLVKGVTFGIFMNGGTLANSGTIKGTGADGKGAESSHSVRITNTGLIEGVETGVYLLAGGTVTNDGVITGGTGYGVVVNVNAAEITNSATAIINEGVYAGGTTRVINDGAILGHKGVHLAAASSLTGTGYVNVTGTALIAEDAVAHTNDTMNLLHGDIVGVHFLGSGTLTNSGTIEGASDTGVYAAGQVLVTNTTGGIITGPVYAINLAADAANEVRLWNSGTLAGNLGIAGTNSRLTLISNDTLNAQRYADAVTGSTTFTGTLVKQGAGTWIIDTAPGAGMEQAATLVQSGTLVVDWDAHQLNAANNAEIGIDAGATLQISTTSNATTTLTNPLAGAGYVDLHSTATDPGATFGLQPFSPSALGFTGTVGVRGDSQLTYFRFDDDAENALADATLRLGQNSETTLDKDRAIGGFDLFSGMFFVSATTTGTTVEPHTLTVTGTLHGTSGTIGVHTDVLGGLDLPKPPGTGGLTGHIFDVDALNDSALNSKVIVSATESTIIGGASFDLVDSNTNALGQNSTVDFYNAAGDTIVGKTHYGYKATHASGTGIVLDYGLTEIESTHTDLLVEIDPTGSYDKTLSAKLSGAGAGFAFSGTEQITLAQQATYTGQTQLINSATLKAGVANVIASSTKVTINASTAFDLGGYDQTLQNVSGAGDIHLGDKTLAIANTETALEFSGTIDGAGNVTLTDDSEWTLTANNTYTGTTTIGAGAHLQLGTGAGGSTTGMIADASYVDNSGTLTINRSDDIVYGGAVTGSGILVQRGTGTTTLTGANNIAGGIVVEQGALQIGRDDTSGWDGGVIAANVSVADTTTLIFNRSDLVTYDGVISGAGNVSTIGGGTVALTKAQTYTGETRIGANSTLRTGATNAIQTSSRVFLDGALDLHDHAQQIKNLTGNAGRIHYSINNGIATTYTNLTISGTLEGTTTSHINVDLANKNTDMLIVQGATSLATGTHYVEFTQTNLTPIDDATRTYALKVVDYVNGDPVFTSNIVESGMFTFQLYKGDGGLIMPDETAFYLSGGDAFSRAGDAILFTAGVMGPSWHFDLDSVHKRLGDIYAHRDRDIKNEDEGSVWMRVNNYRLNASSALGGSAFEQDSYGVTAGADKLLRRENATLALGGFIGISRHDRTFDDARNQYGDGNSNTVGAGLYALWMNEQNWFIDAVLRFDRTSNELNARGVDGFVSRGKYTNLTQGASVEFGRRLVRPSIQTSSGKLLTFWTEPLAQVAVAWINGADYTVSNGVSRDLEVQVGDSDAWQYRLQVRTGANYGQWMPYLKFGAVKTDTNGGEVTVDDREYQPWFDGWRTELGLGVAYQINENGQLYFDYEYNKAQRYERPWAVNLGYRRAW</sequence>
<reference evidence="3 4" key="1">
    <citation type="journal article" date="2018" name="Syst. Appl. Microbiol.">
        <title>Ereboglobus luteus gen. nov. sp. nov. from cockroach guts, and new insights into the oxygen relationship of the genera Opitutus and Didymococcus (Verrucomicrobia: Opitutaceae).</title>
        <authorList>
            <person name="Tegtmeier D."/>
            <person name="Belitz A."/>
            <person name="Radek R."/>
            <person name="Heimerl T."/>
            <person name="Brune A."/>
        </authorList>
    </citation>
    <scope>NUCLEOTIDE SEQUENCE [LARGE SCALE GENOMIC DNA]</scope>
    <source>
        <strain evidence="3 4">Ho45</strain>
    </source>
</reference>
<dbReference type="EMBL" id="CP023004">
    <property type="protein sequence ID" value="AWI08612.1"/>
    <property type="molecule type" value="Genomic_DNA"/>
</dbReference>
<keyword evidence="4" id="KW-1185">Reference proteome</keyword>
<dbReference type="InterPro" id="IPR051551">
    <property type="entry name" value="Autotransporter_adhesion"/>
</dbReference>
<dbReference type="Proteomes" id="UP000244896">
    <property type="component" value="Chromosome"/>
</dbReference>
<evidence type="ECO:0000259" key="2">
    <source>
        <dbReference type="PROSITE" id="PS51208"/>
    </source>
</evidence>
<dbReference type="OrthoDB" id="200413at2"/>
<evidence type="ECO:0000313" key="3">
    <source>
        <dbReference type="EMBL" id="AWI08612.1"/>
    </source>
</evidence>
<dbReference type="InterPro" id="IPR006626">
    <property type="entry name" value="PbH1"/>
</dbReference>
<dbReference type="PRINTS" id="PR01484">
    <property type="entry name" value="PRTACTNFAMLY"/>
</dbReference>
<dbReference type="Gene3D" id="2.160.20.20">
    <property type="match status" value="1"/>
</dbReference>
<dbReference type="PANTHER" id="PTHR35037:SF2">
    <property type="match status" value="1"/>
</dbReference>
<dbReference type="InterPro" id="IPR036709">
    <property type="entry name" value="Autotransporte_beta_dom_sf"/>
</dbReference>
<dbReference type="PROSITE" id="PS51208">
    <property type="entry name" value="AUTOTRANSPORTER"/>
    <property type="match status" value="1"/>
</dbReference>
<organism evidence="3 4">
    <name type="scientific">Ereboglobus luteus</name>
    <dbReference type="NCBI Taxonomy" id="1796921"/>
    <lineage>
        <taxon>Bacteria</taxon>
        <taxon>Pseudomonadati</taxon>
        <taxon>Verrucomicrobiota</taxon>
        <taxon>Opitutia</taxon>
        <taxon>Opitutales</taxon>
        <taxon>Opitutaceae</taxon>
        <taxon>Ereboglobus</taxon>
    </lineage>
</organism>
<dbReference type="RefSeq" id="WP_108824420.1">
    <property type="nucleotide sequence ID" value="NZ_CP023004.1"/>
</dbReference>
<dbReference type="PANTHER" id="PTHR35037">
    <property type="entry name" value="C-TERMINAL REGION OF AIDA-LIKE PROTEIN"/>
    <property type="match status" value="1"/>
</dbReference>